<sequence>MPNMDYPGPCPSCALVENCDTEAQRKQRIEHYCKGLEMELNSWKARLFDIFADDKRKTDVEDTLQLIRSTLREIEMQMEKMRFECPMNITGTETAIGRKFEDLRVHYSKALSVLSPGYFGG</sequence>
<dbReference type="RefSeq" id="WP_167939952.1">
    <property type="nucleotide sequence ID" value="NZ_JAATJA010000001.1"/>
</dbReference>
<dbReference type="Proteomes" id="UP000580856">
    <property type="component" value="Unassembled WGS sequence"/>
</dbReference>
<evidence type="ECO:0000313" key="2">
    <source>
        <dbReference type="Proteomes" id="UP000580856"/>
    </source>
</evidence>
<evidence type="ECO:0000313" key="1">
    <source>
        <dbReference type="EMBL" id="NJB66854.1"/>
    </source>
</evidence>
<accession>A0A846QNQ5</accession>
<dbReference type="AlphaFoldDB" id="A0A846QNQ5"/>
<keyword evidence="2" id="KW-1185">Reference proteome</keyword>
<organism evidence="1 2">
    <name type="scientific">Desulfobaculum xiamenense</name>
    <dbReference type="NCBI Taxonomy" id="995050"/>
    <lineage>
        <taxon>Bacteria</taxon>
        <taxon>Pseudomonadati</taxon>
        <taxon>Thermodesulfobacteriota</taxon>
        <taxon>Desulfovibrionia</taxon>
        <taxon>Desulfovibrionales</taxon>
        <taxon>Desulfovibrionaceae</taxon>
        <taxon>Desulfobaculum</taxon>
    </lineage>
</organism>
<name>A0A846QNQ5_9BACT</name>
<proteinExistence type="predicted"/>
<gene>
    <name evidence="1" type="ORF">GGQ74_000494</name>
</gene>
<reference evidence="1 2" key="1">
    <citation type="submission" date="2020-03" db="EMBL/GenBank/DDBJ databases">
        <title>Genomic Encyclopedia of Type Strains, Phase IV (KMG-IV): sequencing the most valuable type-strain genomes for metagenomic binning, comparative biology and taxonomic classification.</title>
        <authorList>
            <person name="Goeker M."/>
        </authorList>
    </citation>
    <scope>NUCLEOTIDE SEQUENCE [LARGE SCALE GENOMIC DNA]</scope>
    <source>
        <strain evidence="1 2">DSM 24233</strain>
    </source>
</reference>
<protein>
    <submittedName>
        <fullName evidence="1">Uncharacterized protein</fullName>
    </submittedName>
</protein>
<comment type="caution">
    <text evidence="1">The sequence shown here is derived from an EMBL/GenBank/DDBJ whole genome shotgun (WGS) entry which is preliminary data.</text>
</comment>
<dbReference type="EMBL" id="JAATJA010000001">
    <property type="protein sequence ID" value="NJB66854.1"/>
    <property type="molecule type" value="Genomic_DNA"/>
</dbReference>